<dbReference type="Proteomes" id="UP000308600">
    <property type="component" value="Unassembled WGS sequence"/>
</dbReference>
<reference evidence="1 2" key="1">
    <citation type="journal article" date="2019" name="Nat. Ecol. Evol.">
        <title>Megaphylogeny resolves global patterns of mushroom evolution.</title>
        <authorList>
            <person name="Varga T."/>
            <person name="Krizsan K."/>
            <person name="Foldi C."/>
            <person name="Dima B."/>
            <person name="Sanchez-Garcia M."/>
            <person name="Sanchez-Ramirez S."/>
            <person name="Szollosi G.J."/>
            <person name="Szarkandi J.G."/>
            <person name="Papp V."/>
            <person name="Albert L."/>
            <person name="Andreopoulos W."/>
            <person name="Angelini C."/>
            <person name="Antonin V."/>
            <person name="Barry K.W."/>
            <person name="Bougher N.L."/>
            <person name="Buchanan P."/>
            <person name="Buyck B."/>
            <person name="Bense V."/>
            <person name="Catcheside P."/>
            <person name="Chovatia M."/>
            <person name="Cooper J."/>
            <person name="Damon W."/>
            <person name="Desjardin D."/>
            <person name="Finy P."/>
            <person name="Geml J."/>
            <person name="Haridas S."/>
            <person name="Hughes K."/>
            <person name="Justo A."/>
            <person name="Karasinski D."/>
            <person name="Kautmanova I."/>
            <person name="Kiss B."/>
            <person name="Kocsube S."/>
            <person name="Kotiranta H."/>
            <person name="LaButti K.M."/>
            <person name="Lechner B.E."/>
            <person name="Liimatainen K."/>
            <person name="Lipzen A."/>
            <person name="Lukacs Z."/>
            <person name="Mihaltcheva S."/>
            <person name="Morgado L.N."/>
            <person name="Niskanen T."/>
            <person name="Noordeloos M.E."/>
            <person name="Ohm R.A."/>
            <person name="Ortiz-Santana B."/>
            <person name="Ovrebo C."/>
            <person name="Racz N."/>
            <person name="Riley R."/>
            <person name="Savchenko A."/>
            <person name="Shiryaev A."/>
            <person name="Soop K."/>
            <person name="Spirin V."/>
            <person name="Szebenyi C."/>
            <person name="Tomsovsky M."/>
            <person name="Tulloss R.E."/>
            <person name="Uehling J."/>
            <person name="Grigoriev I.V."/>
            <person name="Vagvolgyi C."/>
            <person name="Papp T."/>
            <person name="Martin F.M."/>
            <person name="Miettinen O."/>
            <person name="Hibbett D.S."/>
            <person name="Nagy L.G."/>
        </authorList>
    </citation>
    <scope>NUCLEOTIDE SEQUENCE [LARGE SCALE GENOMIC DNA]</scope>
    <source>
        <strain evidence="1 2">NL-1719</strain>
    </source>
</reference>
<sequence length="205" mass="22955">MTTEMTTTESKWRGDAGEDEHGEKRRGIASLARLSNADHVTLVEDPDSKSAFFVSPKSTPPPPLPPQLQRLHRCAFGRFDAYSQSPWLLKLEGLLVQMRIHLLRSGKADYQERSEAERFTAEDDSQCKSVEAPNSLSPPSSTVWPQNPAQRSGRARQQDQRRGGKTILRELSGSESYPFSLLCDELKVIRSTLCELWALSKLSGL</sequence>
<organism evidence="1 2">
    <name type="scientific">Pluteus cervinus</name>
    <dbReference type="NCBI Taxonomy" id="181527"/>
    <lineage>
        <taxon>Eukaryota</taxon>
        <taxon>Fungi</taxon>
        <taxon>Dikarya</taxon>
        <taxon>Basidiomycota</taxon>
        <taxon>Agaricomycotina</taxon>
        <taxon>Agaricomycetes</taxon>
        <taxon>Agaricomycetidae</taxon>
        <taxon>Agaricales</taxon>
        <taxon>Pluteineae</taxon>
        <taxon>Pluteaceae</taxon>
        <taxon>Pluteus</taxon>
    </lineage>
</organism>
<proteinExistence type="predicted"/>
<keyword evidence="2" id="KW-1185">Reference proteome</keyword>
<name>A0ACD2ZYW8_9AGAR</name>
<gene>
    <name evidence="1" type="ORF">BDN72DRAFT_865990</name>
</gene>
<evidence type="ECO:0000313" key="2">
    <source>
        <dbReference type="Proteomes" id="UP000308600"/>
    </source>
</evidence>
<protein>
    <submittedName>
        <fullName evidence="1">Uncharacterized protein</fullName>
    </submittedName>
</protein>
<dbReference type="EMBL" id="ML209413">
    <property type="protein sequence ID" value="TFK58370.1"/>
    <property type="molecule type" value="Genomic_DNA"/>
</dbReference>
<accession>A0ACD2ZYW8</accession>
<evidence type="ECO:0000313" key="1">
    <source>
        <dbReference type="EMBL" id="TFK58370.1"/>
    </source>
</evidence>